<dbReference type="InterPro" id="IPR036005">
    <property type="entry name" value="Creatinase/aminopeptidase-like"/>
</dbReference>
<dbReference type="PANTHER" id="PTHR46112">
    <property type="entry name" value="AMINOPEPTIDASE"/>
    <property type="match status" value="1"/>
</dbReference>
<dbReference type="EMBL" id="LJJB01000007">
    <property type="protein sequence ID" value="KQL50224.1"/>
    <property type="molecule type" value="Genomic_DNA"/>
</dbReference>
<dbReference type="InterPro" id="IPR029149">
    <property type="entry name" value="Creatin/AminoP/Spt16_N"/>
</dbReference>
<dbReference type="Pfam" id="PF01321">
    <property type="entry name" value="Creatinase_N"/>
    <property type="match status" value="1"/>
</dbReference>
<dbReference type="InterPro" id="IPR000587">
    <property type="entry name" value="Creatinase_N"/>
</dbReference>
<organism evidence="3 4">
    <name type="scientific">Brevibacillus choshinensis</name>
    <dbReference type="NCBI Taxonomy" id="54911"/>
    <lineage>
        <taxon>Bacteria</taxon>
        <taxon>Bacillati</taxon>
        <taxon>Bacillota</taxon>
        <taxon>Bacilli</taxon>
        <taxon>Bacillales</taxon>
        <taxon>Paenibacillaceae</taxon>
        <taxon>Brevibacillus</taxon>
    </lineage>
</organism>
<name>A0ABR5NF86_BRECH</name>
<dbReference type="Gene3D" id="3.40.350.10">
    <property type="entry name" value="Creatinase/prolidase N-terminal domain"/>
    <property type="match status" value="1"/>
</dbReference>
<evidence type="ECO:0000313" key="4">
    <source>
        <dbReference type="Proteomes" id="UP000051063"/>
    </source>
</evidence>
<dbReference type="InterPro" id="IPR050659">
    <property type="entry name" value="Peptidase_M24B"/>
</dbReference>
<evidence type="ECO:0000259" key="2">
    <source>
        <dbReference type="Pfam" id="PF01321"/>
    </source>
</evidence>
<evidence type="ECO:0000259" key="1">
    <source>
        <dbReference type="Pfam" id="PF00557"/>
    </source>
</evidence>
<dbReference type="PANTHER" id="PTHR46112:SF2">
    <property type="entry name" value="XAA-PRO AMINOPEPTIDASE P-RELATED"/>
    <property type="match status" value="1"/>
</dbReference>
<keyword evidence="4" id="KW-1185">Reference proteome</keyword>
<dbReference type="Proteomes" id="UP000051063">
    <property type="component" value="Unassembled WGS sequence"/>
</dbReference>
<protein>
    <submittedName>
        <fullName evidence="3">Peptidase M24</fullName>
    </submittedName>
</protein>
<evidence type="ECO:0000313" key="3">
    <source>
        <dbReference type="EMBL" id="KQL50224.1"/>
    </source>
</evidence>
<dbReference type="CDD" id="cd01066">
    <property type="entry name" value="APP_MetAP"/>
    <property type="match status" value="1"/>
</dbReference>
<comment type="caution">
    <text evidence="3">The sequence shown here is derived from an EMBL/GenBank/DDBJ whole genome shotgun (WGS) entry which is preliminary data.</text>
</comment>
<proteinExistence type="predicted"/>
<dbReference type="InterPro" id="IPR000994">
    <property type="entry name" value="Pept_M24"/>
</dbReference>
<dbReference type="SUPFAM" id="SSF55920">
    <property type="entry name" value="Creatinase/aminopeptidase"/>
    <property type="match status" value="1"/>
</dbReference>
<gene>
    <name evidence="3" type="ORF">AN963_09915</name>
</gene>
<dbReference type="SUPFAM" id="SSF53092">
    <property type="entry name" value="Creatinase/prolidase N-terminal domain"/>
    <property type="match status" value="1"/>
</dbReference>
<sequence length="383" mass="43222">MQRQAVFQTRLQQSKLDGAVLFRVADIFYLTGFHFLPTERPIAFLVDPGQQTHLFVPELEREHAESTAYVDHVHSYPEYPSLRHPMEYLKDLLQETHFEGKRLGLDTDGYGSSMGYCGPAFSSLIHLQEKGSLEGWVEEMRFVKSVAEIELIRESCRWANLAHQLLQDYSAVGMREIEVSARATMEATLIMADALGPSYKPHGTPANAFFRGQVGPMSAYPHSFTQNIVMKKGNNLVTAALADVWGYKSELERTMFVEEVSPEQEHFFHLMKQAQEVAFGAIKPHIPASKVDDEVQRFIQENNLREYCPHHSGHAIGLLGHEAPFFDLGDHTILKPGMVFSVEPGIFVKGLGGFRHSDTVVVTETGMEFLTFYPRDLESLICS</sequence>
<reference evidence="3 4" key="1">
    <citation type="submission" date="2015-09" db="EMBL/GenBank/DDBJ databases">
        <title>Genome sequencing project for genomic taxonomy and phylogenomics of Bacillus-like bacteria.</title>
        <authorList>
            <person name="Liu B."/>
            <person name="Wang J."/>
            <person name="Zhu Y."/>
            <person name="Liu G."/>
            <person name="Chen Q."/>
            <person name="Chen Z."/>
            <person name="Lan J."/>
            <person name="Che J."/>
            <person name="Ge C."/>
            <person name="Shi H."/>
            <person name="Pan Z."/>
            <person name="Liu X."/>
        </authorList>
    </citation>
    <scope>NUCLEOTIDE SEQUENCE [LARGE SCALE GENOMIC DNA]</scope>
    <source>
        <strain evidence="3 4">DSM 8552</strain>
    </source>
</reference>
<dbReference type="Pfam" id="PF00557">
    <property type="entry name" value="Peptidase_M24"/>
    <property type="match status" value="1"/>
</dbReference>
<feature type="domain" description="Creatinase N-terminal" evidence="2">
    <location>
        <begin position="6"/>
        <end position="109"/>
    </location>
</feature>
<dbReference type="Gene3D" id="3.90.230.10">
    <property type="entry name" value="Creatinase/methionine aminopeptidase superfamily"/>
    <property type="match status" value="1"/>
</dbReference>
<feature type="domain" description="Peptidase M24" evidence="1">
    <location>
        <begin position="150"/>
        <end position="364"/>
    </location>
</feature>
<accession>A0ABR5NF86</accession>